<evidence type="ECO:0000259" key="1">
    <source>
        <dbReference type="Pfam" id="PF03184"/>
    </source>
</evidence>
<reference evidence="2" key="1">
    <citation type="submission" date="2023-03" db="EMBL/GenBank/DDBJ databases">
        <authorList>
            <person name="Steffen K."/>
            <person name="Cardenas P."/>
        </authorList>
    </citation>
    <scope>NUCLEOTIDE SEQUENCE</scope>
</reference>
<keyword evidence="3" id="KW-1185">Reference proteome</keyword>
<organism evidence="2 3">
    <name type="scientific">Geodia barretti</name>
    <name type="common">Barrett's horny sponge</name>
    <dbReference type="NCBI Taxonomy" id="519541"/>
    <lineage>
        <taxon>Eukaryota</taxon>
        <taxon>Metazoa</taxon>
        <taxon>Porifera</taxon>
        <taxon>Demospongiae</taxon>
        <taxon>Heteroscleromorpha</taxon>
        <taxon>Tetractinellida</taxon>
        <taxon>Astrophorina</taxon>
        <taxon>Geodiidae</taxon>
        <taxon>Geodia</taxon>
    </lineage>
</organism>
<sequence>MASTKQTLGLDEDHFSLALFDVFAAHMFESVLQALETHHIKCCFIPPNCMGVLQPLDLTVNQVFKQERFIRWYAGLVKDQLRDGVQLEILSQISAYQS</sequence>
<comment type="caution">
    <text evidence="2">The sequence shown here is derived from an EMBL/GenBank/DDBJ whole genome shotgun (WGS) entry which is preliminary data.</text>
</comment>
<dbReference type="InterPro" id="IPR004875">
    <property type="entry name" value="DDE_SF_endonuclease_dom"/>
</dbReference>
<evidence type="ECO:0000313" key="3">
    <source>
        <dbReference type="Proteomes" id="UP001174909"/>
    </source>
</evidence>
<proteinExistence type="predicted"/>
<name>A0AA35SUW0_GEOBA</name>
<dbReference type="AlphaFoldDB" id="A0AA35SUW0"/>
<dbReference type="Proteomes" id="UP001174909">
    <property type="component" value="Unassembled WGS sequence"/>
</dbReference>
<dbReference type="Pfam" id="PF03184">
    <property type="entry name" value="DDE_1"/>
    <property type="match status" value="1"/>
</dbReference>
<dbReference type="EMBL" id="CASHTH010002800">
    <property type="protein sequence ID" value="CAI8035401.1"/>
    <property type="molecule type" value="Genomic_DNA"/>
</dbReference>
<gene>
    <name evidence="2" type="ORF">GBAR_LOCUS19872</name>
</gene>
<protein>
    <recommendedName>
        <fullName evidence="1">DDE-1 domain-containing protein</fullName>
    </recommendedName>
</protein>
<dbReference type="GO" id="GO:0003676">
    <property type="term" value="F:nucleic acid binding"/>
    <property type="evidence" value="ECO:0007669"/>
    <property type="project" value="InterPro"/>
</dbReference>
<feature type="domain" description="DDE-1" evidence="1">
    <location>
        <begin position="16"/>
        <end position="79"/>
    </location>
</feature>
<accession>A0AA35SUW0</accession>
<evidence type="ECO:0000313" key="2">
    <source>
        <dbReference type="EMBL" id="CAI8035401.1"/>
    </source>
</evidence>